<dbReference type="Gene3D" id="1.10.238.10">
    <property type="entry name" value="EF-hand"/>
    <property type="match status" value="1"/>
</dbReference>
<dbReference type="InterPro" id="IPR011992">
    <property type="entry name" value="EF-hand-dom_pair"/>
</dbReference>
<evidence type="ECO:0000256" key="1">
    <source>
        <dbReference type="ARBA" id="ARBA00022729"/>
    </source>
</evidence>
<dbReference type="EMBL" id="UFAJ01000023">
    <property type="protein sequence ID" value="SSD58545.1"/>
    <property type="molecule type" value="Genomic_DNA"/>
</dbReference>
<reference evidence="5" key="1">
    <citation type="submission" date="2018-06" db="EMBL/GenBank/DDBJ databases">
        <authorList>
            <person name="Guldener U."/>
        </authorList>
    </citation>
    <scope>NUCLEOTIDE SEQUENCE [LARGE SCALE GENOMIC DNA]</scope>
    <source>
        <strain evidence="5">UTAD17</strain>
    </source>
</reference>
<proteinExistence type="predicted"/>
<keyword evidence="1 2" id="KW-0732">Signal</keyword>
<dbReference type="GO" id="GO:0005509">
    <property type="term" value="F:calcium ion binding"/>
    <property type="evidence" value="ECO:0007669"/>
    <property type="project" value="InterPro"/>
</dbReference>
<dbReference type="Proteomes" id="UP000262825">
    <property type="component" value="Unassembled WGS sequence"/>
</dbReference>
<dbReference type="VEuPathDB" id="FungiDB:SCODWIG_00306"/>
<accession>A0A376B1J2</accession>
<keyword evidence="5" id="KW-1185">Reference proteome</keyword>
<dbReference type="PANTHER" id="PTHR19237:SF20">
    <property type="entry name" value="NUCLEOBINDIN 1"/>
    <property type="match status" value="1"/>
</dbReference>
<dbReference type="InterPro" id="IPR002048">
    <property type="entry name" value="EF_hand_dom"/>
</dbReference>
<sequence>MKYITLITTLLLLFSTLNASVLDNTEREIIEPNVNIDEEKPPKGMSWEAWHMQHEHQMETYTPEIFFSLHDIGNKGYLDANDIISMYGLNRDEVVGTGDGMGKHDDSEEIDSGLTARVVNFIMKLLDVDDDTKITKAEYLNFAKKGDKFPDLGVGVGHHADFELEYEIHHWNKYHKDQDPEVRNVHKEDIEHELLHHEHEIEHEETVQRGASRQTVITDDQLESRIKLQNIPEKYRAVH</sequence>
<dbReference type="PANTHER" id="PTHR19237">
    <property type="entry name" value="NUCLEOBINDIN"/>
    <property type="match status" value="1"/>
</dbReference>
<evidence type="ECO:0000256" key="2">
    <source>
        <dbReference type="SAM" id="SignalP"/>
    </source>
</evidence>
<dbReference type="GO" id="GO:0005793">
    <property type="term" value="C:endoplasmic reticulum-Golgi intermediate compartment"/>
    <property type="evidence" value="ECO:0007669"/>
    <property type="project" value="TreeGrafter"/>
</dbReference>
<gene>
    <name evidence="4" type="ORF">SCODWIG_00306</name>
</gene>
<dbReference type="OrthoDB" id="289247at2759"/>
<evidence type="ECO:0000313" key="5">
    <source>
        <dbReference type="Proteomes" id="UP000262825"/>
    </source>
</evidence>
<dbReference type="SUPFAM" id="SSF47473">
    <property type="entry name" value="EF-hand"/>
    <property type="match status" value="1"/>
</dbReference>
<protein>
    <submittedName>
        <fullName evidence="4">Related to Protein SSP120</fullName>
    </submittedName>
</protein>
<evidence type="ECO:0000259" key="3">
    <source>
        <dbReference type="PROSITE" id="PS50222"/>
    </source>
</evidence>
<feature type="signal peptide" evidence="2">
    <location>
        <begin position="1"/>
        <end position="19"/>
    </location>
</feature>
<feature type="domain" description="EF-hand" evidence="3">
    <location>
        <begin position="114"/>
        <end position="149"/>
    </location>
</feature>
<dbReference type="InterPro" id="IPR040250">
    <property type="entry name" value="Nucleobindin"/>
</dbReference>
<feature type="chain" id="PRO_5016639796" evidence="2">
    <location>
        <begin position="20"/>
        <end position="239"/>
    </location>
</feature>
<name>A0A376B1J2_9ASCO</name>
<dbReference type="AlphaFoldDB" id="A0A376B1J2"/>
<dbReference type="FunFam" id="1.10.238.10:FF:000309">
    <property type="entry name" value="Chromosome 21, whole genome shotgun sequence"/>
    <property type="match status" value="1"/>
</dbReference>
<organism evidence="4 5">
    <name type="scientific">Saccharomycodes ludwigii</name>
    <dbReference type="NCBI Taxonomy" id="36035"/>
    <lineage>
        <taxon>Eukaryota</taxon>
        <taxon>Fungi</taxon>
        <taxon>Dikarya</taxon>
        <taxon>Ascomycota</taxon>
        <taxon>Saccharomycotina</taxon>
        <taxon>Saccharomycetes</taxon>
        <taxon>Saccharomycodales</taxon>
        <taxon>Saccharomycodaceae</taxon>
        <taxon>Saccharomycodes</taxon>
    </lineage>
</organism>
<evidence type="ECO:0000313" key="4">
    <source>
        <dbReference type="EMBL" id="SSD58545.1"/>
    </source>
</evidence>
<dbReference type="PROSITE" id="PS50222">
    <property type="entry name" value="EF_HAND_2"/>
    <property type="match status" value="1"/>
</dbReference>